<dbReference type="EMBL" id="ASPP01021865">
    <property type="protein sequence ID" value="ETO11948.1"/>
    <property type="molecule type" value="Genomic_DNA"/>
</dbReference>
<organism evidence="2 3">
    <name type="scientific">Reticulomyxa filosa</name>
    <dbReference type="NCBI Taxonomy" id="46433"/>
    <lineage>
        <taxon>Eukaryota</taxon>
        <taxon>Sar</taxon>
        <taxon>Rhizaria</taxon>
        <taxon>Retaria</taxon>
        <taxon>Foraminifera</taxon>
        <taxon>Monothalamids</taxon>
        <taxon>Reticulomyxidae</taxon>
        <taxon>Reticulomyxa</taxon>
    </lineage>
</organism>
<proteinExistence type="predicted"/>
<accession>X6MD65</accession>
<keyword evidence="1" id="KW-0812">Transmembrane</keyword>
<feature type="transmembrane region" description="Helical" evidence="1">
    <location>
        <begin position="21"/>
        <end position="41"/>
    </location>
</feature>
<sequence>MREHVVQNELPIRLVHPLYHASWFVSLSLALAIVYVVMLIQNFNQFSTNPRSVVTKLGRNILALLVIMFAILYIRTFAHLHAIHDENHRKLLRKSIIDLQLLKLKYDSRIEETRTNAETGGAEVNADANTDPNVNVNVNSEMKEDSLLRSELSEQDVLRTMSPKEKSKQCEDMISILEKIQEFQEGLDPLYIIRVFGYPVIATPAIVDTITGTIGAYIAIIFTQSLVPNLVVHAFLLYVIFFCCFIFYTHCFVKARVVVCILQHKKNPNCNNFTHTKLFYQNISFKFECFLQNNPNL</sequence>
<feature type="transmembrane region" description="Helical" evidence="1">
    <location>
        <begin position="61"/>
        <end position="83"/>
    </location>
</feature>
<name>X6MD65_RETFI</name>
<keyword evidence="3" id="KW-1185">Reference proteome</keyword>
<gene>
    <name evidence="2" type="ORF">RFI_25429</name>
</gene>
<feature type="transmembrane region" description="Helical" evidence="1">
    <location>
        <begin position="226"/>
        <end position="248"/>
    </location>
</feature>
<dbReference type="AlphaFoldDB" id="X6MD65"/>
<dbReference type="Proteomes" id="UP000023152">
    <property type="component" value="Unassembled WGS sequence"/>
</dbReference>
<protein>
    <submittedName>
        <fullName evidence="2">Uncharacterized protein</fullName>
    </submittedName>
</protein>
<comment type="caution">
    <text evidence="2">The sequence shown here is derived from an EMBL/GenBank/DDBJ whole genome shotgun (WGS) entry which is preliminary data.</text>
</comment>
<reference evidence="2 3" key="1">
    <citation type="journal article" date="2013" name="Curr. Biol.">
        <title>The Genome of the Foraminiferan Reticulomyxa filosa.</title>
        <authorList>
            <person name="Glockner G."/>
            <person name="Hulsmann N."/>
            <person name="Schleicher M."/>
            <person name="Noegel A.A."/>
            <person name="Eichinger L."/>
            <person name="Gallinger C."/>
            <person name="Pawlowski J."/>
            <person name="Sierra R."/>
            <person name="Euteneuer U."/>
            <person name="Pillet L."/>
            <person name="Moustafa A."/>
            <person name="Platzer M."/>
            <person name="Groth M."/>
            <person name="Szafranski K."/>
            <person name="Schliwa M."/>
        </authorList>
    </citation>
    <scope>NUCLEOTIDE SEQUENCE [LARGE SCALE GENOMIC DNA]</scope>
</reference>
<feature type="transmembrane region" description="Helical" evidence="1">
    <location>
        <begin position="195"/>
        <end position="220"/>
    </location>
</feature>
<evidence type="ECO:0000313" key="3">
    <source>
        <dbReference type="Proteomes" id="UP000023152"/>
    </source>
</evidence>
<evidence type="ECO:0000256" key="1">
    <source>
        <dbReference type="SAM" id="Phobius"/>
    </source>
</evidence>
<keyword evidence="1" id="KW-1133">Transmembrane helix</keyword>
<evidence type="ECO:0000313" key="2">
    <source>
        <dbReference type="EMBL" id="ETO11948.1"/>
    </source>
</evidence>
<keyword evidence="1" id="KW-0472">Membrane</keyword>